<name>A0A2M4DI16_ANODA</name>
<protein>
    <submittedName>
        <fullName evidence="2">Putative secreted protein</fullName>
    </submittedName>
</protein>
<evidence type="ECO:0000313" key="2">
    <source>
        <dbReference type="EMBL" id="MBW77187.1"/>
    </source>
</evidence>
<organism evidence="2">
    <name type="scientific">Anopheles darlingi</name>
    <name type="common">Mosquito</name>
    <dbReference type="NCBI Taxonomy" id="43151"/>
    <lineage>
        <taxon>Eukaryota</taxon>
        <taxon>Metazoa</taxon>
        <taxon>Ecdysozoa</taxon>
        <taxon>Arthropoda</taxon>
        <taxon>Hexapoda</taxon>
        <taxon>Insecta</taxon>
        <taxon>Pterygota</taxon>
        <taxon>Neoptera</taxon>
        <taxon>Endopterygota</taxon>
        <taxon>Diptera</taxon>
        <taxon>Nematocera</taxon>
        <taxon>Culicoidea</taxon>
        <taxon>Culicidae</taxon>
        <taxon>Anophelinae</taxon>
        <taxon>Anopheles</taxon>
    </lineage>
</organism>
<keyword evidence="1" id="KW-0732">Signal</keyword>
<reference evidence="2" key="1">
    <citation type="submission" date="2018-01" db="EMBL/GenBank/DDBJ databases">
        <title>An insight into the sialome of Amazonian anophelines.</title>
        <authorList>
            <person name="Ribeiro J.M."/>
            <person name="Scarpassa V."/>
            <person name="Calvo E."/>
        </authorList>
    </citation>
    <scope>NUCLEOTIDE SEQUENCE</scope>
</reference>
<dbReference type="EMBL" id="GGFL01013009">
    <property type="protein sequence ID" value="MBW77187.1"/>
    <property type="molecule type" value="Transcribed_RNA"/>
</dbReference>
<sequence>MIPIFAIPCCAVRRVRSHFTTVDLVWWLLMLVCAFTNGTPSTRPPTVRLLNAKFAGPRSWCATVRLSLCRKENLKIATERKGCERLPGSDTLATRLRVLRDQPTGAGGGSPVSSVCKLPSFWRPLGGD</sequence>
<feature type="chain" id="PRO_5014992842" evidence="1">
    <location>
        <begin position="39"/>
        <end position="128"/>
    </location>
</feature>
<proteinExistence type="predicted"/>
<dbReference type="AlphaFoldDB" id="A0A2M4DI16"/>
<evidence type="ECO:0000256" key="1">
    <source>
        <dbReference type="SAM" id="SignalP"/>
    </source>
</evidence>
<feature type="signal peptide" evidence="1">
    <location>
        <begin position="1"/>
        <end position="38"/>
    </location>
</feature>
<accession>A0A2M4DI16</accession>